<gene>
    <name evidence="2" type="ORF">OXD698_LOCUS53722</name>
</gene>
<feature type="non-terminal residue" evidence="2">
    <location>
        <position position="1"/>
    </location>
</feature>
<evidence type="ECO:0000256" key="1">
    <source>
        <dbReference type="SAM" id="MobiDB-lite"/>
    </source>
</evidence>
<comment type="caution">
    <text evidence="2">The sequence shown here is derived from an EMBL/GenBank/DDBJ whole genome shotgun (WGS) entry which is preliminary data.</text>
</comment>
<evidence type="ECO:0000313" key="3">
    <source>
        <dbReference type="Proteomes" id="UP000663844"/>
    </source>
</evidence>
<accession>A0A820RJE0</accession>
<dbReference type="EMBL" id="CAJOAZ010031328">
    <property type="protein sequence ID" value="CAF4439423.1"/>
    <property type="molecule type" value="Genomic_DNA"/>
</dbReference>
<sequence>SVPPGQILSPTAPPVNATLLSSIPQQNRPEQISKILRTNRPTVNSLMHLYGPWILDACLLQTKDRHTRSPTIINTND</sequence>
<name>A0A820RJE0_9BILA</name>
<proteinExistence type="predicted"/>
<protein>
    <submittedName>
        <fullName evidence="2">Uncharacterized protein</fullName>
    </submittedName>
</protein>
<dbReference type="AlphaFoldDB" id="A0A820RJE0"/>
<feature type="non-terminal residue" evidence="2">
    <location>
        <position position="77"/>
    </location>
</feature>
<evidence type="ECO:0000313" key="2">
    <source>
        <dbReference type="EMBL" id="CAF4439423.1"/>
    </source>
</evidence>
<organism evidence="2 3">
    <name type="scientific">Adineta steineri</name>
    <dbReference type="NCBI Taxonomy" id="433720"/>
    <lineage>
        <taxon>Eukaryota</taxon>
        <taxon>Metazoa</taxon>
        <taxon>Spiralia</taxon>
        <taxon>Gnathifera</taxon>
        <taxon>Rotifera</taxon>
        <taxon>Eurotatoria</taxon>
        <taxon>Bdelloidea</taxon>
        <taxon>Adinetida</taxon>
        <taxon>Adinetidae</taxon>
        <taxon>Adineta</taxon>
    </lineage>
</organism>
<reference evidence="2" key="1">
    <citation type="submission" date="2021-02" db="EMBL/GenBank/DDBJ databases">
        <authorList>
            <person name="Nowell W R."/>
        </authorList>
    </citation>
    <scope>NUCLEOTIDE SEQUENCE</scope>
</reference>
<feature type="region of interest" description="Disordered" evidence="1">
    <location>
        <begin position="1"/>
        <end position="26"/>
    </location>
</feature>
<dbReference type="Proteomes" id="UP000663844">
    <property type="component" value="Unassembled WGS sequence"/>
</dbReference>